<sequence>MAVQKRRQRQAIGMQNVSENVNNGASSGEDRFAGQLDYRGAARREPGGIPTGTAPVSLAEERAGSLGSVMDTPLPTQPTMSLGELDKLAEPVFPPTGWMDMPPGALADHPLLRGLLMELPPKGVMPSAAWLDRWFEATRAILELLYVQNDATVGRR</sequence>
<dbReference type="Proteomes" id="UP000642748">
    <property type="component" value="Unassembled WGS sequence"/>
</dbReference>
<evidence type="ECO:0000313" key="2">
    <source>
        <dbReference type="EMBL" id="GIH13260.1"/>
    </source>
</evidence>
<proteinExistence type="predicted"/>
<feature type="region of interest" description="Disordered" evidence="1">
    <location>
        <begin position="62"/>
        <end position="81"/>
    </location>
</feature>
<protein>
    <submittedName>
        <fullName evidence="2">Uncharacterized protein</fullName>
    </submittedName>
</protein>
<accession>A0A8J3QLL6</accession>
<keyword evidence="3" id="KW-1185">Reference proteome</keyword>
<feature type="compositionally biased region" description="Polar residues" evidence="1">
    <location>
        <begin position="13"/>
        <end position="26"/>
    </location>
</feature>
<reference evidence="2" key="1">
    <citation type="submission" date="2021-01" db="EMBL/GenBank/DDBJ databases">
        <title>Whole genome shotgun sequence of Rugosimonospora africana NBRC 104875.</title>
        <authorList>
            <person name="Komaki H."/>
            <person name="Tamura T."/>
        </authorList>
    </citation>
    <scope>NUCLEOTIDE SEQUENCE</scope>
    <source>
        <strain evidence="2">NBRC 104875</strain>
    </source>
</reference>
<evidence type="ECO:0000256" key="1">
    <source>
        <dbReference type="SAM" id="MobiDB-lite"/>
    </source>
</evidence>
<comment type="caution">
    <text evidence="2">The sequence shown here is derived from an EMBL/GenBank/DDBJ whole genome shotgun (WGS) entry which is preliminary data.</text>
</comment>
<gene>
    <name evidence="2" type="ORF">Raf01_14320</name>
</gene>
<dbReference type="AlphaFoldDB" id="A0A8J3QLL6"/>
<dbReference type="EMBL" id="BONZ01000013">
    <property type="protein sequence ID" value="GIH13260.1"/>
    <property type="molecule type" value="Genomic_DNA"/>
</dbReference>
<evidence type="ECO:0000313" key="3">
    <source>
        <dbReference type="Proteomes" id="UP000642748"/>
    </source>
</evidence>
<organism evidence="2 3">
    <name type="scientific">Rugosimonospora africana</name>
    <dbReference type="NCBI Taxonomy" id="556532"/>
    <lineage>
        <taxon>Bacteria</taxon>
        <taxon>Bacillati</taxon>
        <taxon>Actinomycetota</taxon>
        <taxon>Actinomycetes</taxon>
        <taxon>Micromonosporales</taxon>
        <taxon>Micromonosporaceae</taxon>
        <taxon>Rugosimonospora</taxon>
    </lineage>
</organism>
<name>A0A8J3QLL6_9ACTN</name>
<feature type="region of interest" description="Disordered" evidence="1">
    <location>
        <begin position="1"/>
        <end position="31"/>
    </location>
</feature>